<gene>
    <name evidence="2" type="ORF">E0493_00725</name>
</gene>
<feature type="region of interest" description="Disordered" evidence="1">
    <location>
        <begin position="478"/>
        <end position="504"/>
    </location>
</feature>
<evidence type="ECO:0000313" key="3">
    <source>
        <dbReference type="Proteomes" id="UP000460715"/>
    </source>
</evidence>
<protein>
    <submittedName>
        <fullName evidence="2">PhoX family phosphatase</fullName>
    </submittedName>
</protein>
<dbReference type="Pfam" id="PF05787">
    <property type="entry name" value="PhoX"/>
    <property type="match status" value="1"/>
</dbReference>
<evidence type="ECO:0000256" key="1">
    <source>
        <dbReference type="SAM" id="MobiDB-lite"/>
    </source>
</evidence>
<keyword evidence="3" id="KW-1185">Reference proteome</keyword>
<organism evidence="2 3">
    <name type="scientific">Teichococcus coralli</name>
    <dbReference type="NCBI Taxonomy" id="2545983"/>
    <lineage>
        <taxon>Bacteria</taxon>
        <taxon>Pseudomonadati</taxon>
        <taxon>Pseudomonadota</taxon>
        <taxon>Alphaproteobacteria</taxon>
        <taxon>Acetobacterales</taxon>
        <taxon>Roseomonadaceae</taxon>
        <taxon>Roseomonas</taxon>
    </lineage>
</organism>
<evidence type="ECO:0000313" key="2">
    <source>
        <dbReference type="EMBL" id="MXP61872.1"/>
    </source>
</evidence>
<dbReference type="RefSeq" id="WP_160934993.1">
    <property type="nucleotide sequence ID" value="NZ_SNVJ01000001.1"/>
</dbReference>
<dbReference type="InterPro" id="IPR006311">
    <property type="entry name" value="TAT_signal"/>
</dbReference>
<reference evidence="2 3" key="1">
    <citation type="submission" date="2019-03" db="EMBL/GenBank/DDBJ databases">
        <title>Roseomonas sp. a novel Roseomonas species isolated from Sea whip Gorgonian.</title>
        <authorList>
            <person name="Li F."/>
            <person name="Pan X."/>
            <person name="Huang S."/>
            <person name="Li Z."/>
            <person name="Meng B."/>
        </authorList>
    </citation>
    <scope>NUCLEOTIDE SEQUENCE [LARGE SCALE GENOMIC DNA]</scope>
    <source>
        <strain evidence="2 3">M0104</strain>
    </source>
</reference>
<sequence length="662" mass="72055">MPDTNLPKGRREPGGHKPLEIEDIGSNPRPENTIGAMIERRLSRRAALRGLIGAAATATLADQLLASGGRALAAEASSSSLGFKELSHQLAERDAVPEGYEIQTVIRWGDPVLPDAPAFAPRSQSAAAQAAQFGYNNDYVDFFPLPRGSRNADHGLLAVNHEYADTQLMFPDMGEDETARLKSTPEQARIEMAAHGMSVVEIRRENGRWAPVKAARLNRRITAETPIRISGPAAGHDRLKTGADPSGRLALGTLNNCAGGNTPWGTVITCEENFNQYFGGAAAKSGAQAAMYKRYGIVEQASYSWPRHVDRFNLDKEPNEPNRFGWVVEFDPYDPQSQPVKRTALGRFKHEGCTHAVSADGRVVFYMGDDERFDYVYKFVTARPWNPQDSAANRDLLDDGTLYVARFHEDGRMEWLPLVHGQGPLTAANGFISQADVLIETRRAADLLKATPMDRPEDVQANPLNGHVYAMLTNNSRRKPEQVDRANPRPANKHGHIVEMIPPGAGTDKVDHAATEGRWEIFLVAGRPGVDPGASYHQGTSAEGWLSCPDNCTFDSKGRIWIATDGAQNTSEVADGLYAADTDGQGRALTRLFYQAPTGAEVCGPCFTPDDETVFLAIQHPGDDKGSSFANPSTRWPDFDPAMPPRPSIIAIVKRGGGKIGA</sequence>
<feature type="compositionally biased region" description="Basic and acidic residues" evidence="1">
    <location>
        <begin position="478"/>
        <end position="487"/>
    </location>
</feature>
<dbReference type="OrthoDB" id="9801383at2"/>
<dbReference type="Proteomes" id="UP000460715">
    <property type="component" value="Unassembled WGS sequence"/>
</dbReference>
<name>A0A845B8Z9_9PROT</name>
<dbReference type="AlphaFoldDB" id="A0A845B8Z9"/>
<dbReference type="SUPFAM" id="SSF63829">
    <property type="entry name" value="Calcium-dependent phosphotriesterase"/>
    <property type="match status" value="1"/>
</dbReference>
<dbReference type="InterPro" id="IPR008557">
    <property type="entry name" value="PhoX"/>
</dbReference>
<feature type="region of interest" description="Disordered" evidence="1">
    <location>
        <begin position="1"/>
        <end position="31"/>
    </location>
</feature>
<proteinExistence type="predicted"/>
<dbReference type="PANTHER" id="PTHR35399">
    <property type="entry name" value="SLR8030 PROTEIN"/>
    <property type="match status" value="1"/>
</dbReference>
<comment type="caution">
    <text evidence="2">The sequence shown here is derived from an EMBL/GenBank/DDBJ whole genome shotgun (WGS) entry which is preliminary data.</text>
</comment>
<dbReference type="EMBL" id="SNVJ01000001">
    <property type="protein sequence ID" value="MXP61872.1"/>
    <property type="molecule type" value="Genomic_DNA"/>
</dbReference>
<dbReference type="PROSITE" id="PS51318">
    <property type="entry name" value="TAT"/>
    <property type="match status" value="1"/>
</dbReference>
<dbReference type="PANTHER" id="PTHR35399:SF2">
    <property type="entry name" value="DUF839 DOMAIN-CONTAINING PROTEIN"/>
    <property type="match status" value="1"/>
</dbReference>
<accession>A0A845B8Z9</accession>
<feature type="compositionally biased region" description="Basic and acidic residues" evidence="1">
    <location>
        <begin position="9"/>
        <end position="20"/>
    </location>
</feature>